<dbReference type="NCBIfam" id="TIGR04056">
    <property type="entry name" value="OMP_RagA_SusC"/>
    <property type="match status" value="1"/>
</dbReference>
<evidence type="ECO:0000313" key="15">
    <source>
        <dbReference type="EMBL" id="TYK34151.1"/>
    </source>
</evidence>
<sequence length="1116" mass="123687">MQNYCIVQFLGGLNFLWRFSRKVSLTMKLLFILVLGLAYVTDGYAQKTSITLKAKDCTIEEVLHKIELESGFGFFVNSKNLDLKRKVSVSVSNKNIFQVLEQVFKGVGVEYKVLDNKIVLAAKEKDVAQQKKERLVTGTVKDKNGEPLIGVSIREKNSGVGTITDMNGNYKLSTSSANPVLIFSYVGYSPKEIPVKGNVANVELQDAMQELNEVVVTALGIKRSEKTLSYNVQKISNEALTTVKDANFINSLNGKVAGVNITRSSSGVGGATSVIMRGSKSISGNNNVLYVVDGMPIGNANRAGNGSEYGRPGGGEGISDFNTEDIESISVLTGPSAAALYGAAAANGVIIINTKKGAAGALKVNFSSNTEFLTAGVMPEFQNTYGTEKDTYRSWGEKLATPSKFNPKNFFQIGYSTINSLNISGGTEKNQTFISVATTHSEGIIPNNEYYRYNFSGRNTSNYFDNKLHVDIGASYIIQGDQNMMSGGRYFNPLRPLYLFPRGDDFEKVKVWERYDLERRFHTQYWPYGTQGEDFENPYWIVNREMFTNHKHRYMFNARAQYEIFDWLNVAGRIRLDNTYNTIKNKFYATTNPLFTGDVNLENAKGSFGLSEQRYNQTYADFMVNINKRWENDYSLTANVGTSFEDHYTTGVSVGGRLKTVPNLFSTSNVDPDVTGGGGQEYRRTRNVALFASAEFGWKNMLFLTATGRLDWASQLVSNGKTPVIPYPSIGLSGILSEMMKMPEFISFLKLRMSFTEVGSPISQVGITPGTITYNMSGGKVTPISTYPYPDFRPERTRSWEAGLNTRLFDGKISFDATVYQSNTYNQTFIQNMSDGSGYTGFYVQAGNIRNRGIELAVGFQNTWRNVRFSSNLTYTRNVNKVMELVTGYKNPIDGSTFDIDVLTSPKYMRPGDSMNDIFVQGILVKGKDGKLIEEGDGYRIDKSQRLKVGSSAPDFMMGWNNTVNLYGVNINFLISARVGGHVTSATQAMMDSYGVSKVTADARDAGGVTIDGHTYDAKRYYTTIGQNRLGAYYLYDATNIKLQELSIGYSLPKKWFGNVLSDMTVSLIGRNLFSIYRAAPYDSDMVGGTGTYSAGGDNFMPPSMRSFGFNIKIGL</sequence>
<accession>A0A5D3EFB1</accession>
<keyword evidence="3 12" id="KW-1134">Transmembrane beta strand</keyword>
<evidence type="ECO:0000256" key="8">
    <source>
        <dbReference type="ARBA" id="ARBA00023077"/>
    </source>
</evidence>
<dbReference type="NCBIfam" id="TIGR04057">
    <property type="entry name" value="SusC_RagA_signa"/>
    <property type="match status" value="1"/>
</dbReference>
<dbReference type="EMBL" id="VKLW01000009">
    <property type="protein sequence ID" value="TYK34151.1"/>
    <property type="molecule type" value="Genomic_DNA"/>
</dbReference>
<dbReference type="InterPro" id="IPR023996">
    <property type="entry name" value="TonB-dep_OMP_SusC/RagA"/>
</dbReference>
<keyword evidence="8 13" id="KW-0798">TonB box</keyword>
<dbReference type="InterPro" id="IPR039426">
    <property type="entry name" value="TonB-dep_rcpt-like"/>
</dbReference>
<evidence type="ECO:0000256" key="5">
    <source>
        <dbReference type="ARBA" id="ARBA00022692"/>
    </source>
</evidence>
<evidence type="ECO:0000256" key="4">
    <source>
        <dbReference type="ARBA" id="ARBA00022496"/>
    </source>
</evidence>
<feature type="domain" description="Secretin/TonB short N-terminal" evidence="14">
    <location>
        <begin position="72"/>
        <end position="123"/>
    </location>
</feature>
<keyword evidence="5 12" id="KW-0812">Transmembrane</keyword>
<evidence type="ECO:0000256" key="7">
    <source>
        <dbReference type="ARBA" id="ARBA00023004"/>
    </source>
</evidence>
<dbReference type="SUPFAM" id="SSF56935">
    <property type="entry name" value="Porins"/>
    <property type="match status" value="1"/>
</dbReference>
<protein>
    <submittedName>
        <fullName evidence="15">SusC/RagA family TonB-linked outer membrane protein</fullName>
    </submittedName>
</protein>
<dbReference type="Pfam" id="PF07715">
    <property type="entry name" value="Plug"/>
    <property type="match status" value="1"/>
</dbReference>
<proteinExistence type="inferred from homology"/>
<keyword evidence="4" id="KW-0406">Ion transport</keyword>
<dbReference type="AlphaFoldDB" id="A0A5D3EFB1"/>
<dbReference type="Pfam" id="PF00593">
    <property type="entry name" value="TonB_dep_Rec_b-barrel"/>
    <property type="match status" value="1"/>
</dbReference>
<dbReference type="Proteomes" id="UP000324383">
    <property type="component" value="Unassembled WGS sequence"/>
</dbReference>
<comment type="subcellular location">
    <subcellularLocation>
        <location evidence="1 12">Cell outer membrane</location>
        <topology evidence="1 12">Multi-pass membrane protein</topology>
    </subcellularLocation>
</comment>
<dbReference type="FunFam" id="2.60.40.1120:FF:000003">
    <property type="entry name" value="Outer membrane protein Omp121"/>
    <property type="match status" value="1"/>
</dbReference>
<keyword evidence="6" id="KW-0732">Signal</keyword>
<evidence type="ECO:0000256" key="11">
    <source>
        <dbReference type="ARBA" id="ARBA00023237"/>
    </source>
</evidence>
<dbReference type="PANTHER" id="PTHR30069:SF29">
    <property type="entry name" value="HEMOGLOBIN AND HEMOGLOBIN-HAPTOGLOBIN-BINDING PROTEIN 1-RELATED"/>
    <property type="match status" value="1"/>
</dbReference>
<comment type="caution">
    <text evidence="15">The sequence shown here is derived from an EMBL/GenBank/DDBJ whole genome shotgun (WGS) entry which is preliminary data.</text>
</comment>
<dbReference type="InterPro" id="IPR008969">
    <property type="entry name" value="CarboxyPept-like_regulatory"/>
</dbReference>
<dbReference type="Gene3D" id="2.170.130.10">
    <property type="entry name" value="TonB-dependent receptor, plug domain"/>
    <property type="match status" value="1"/>
</dbReference>
<dbReference type="SMART" id="SM00965">
    <property type="entry name" value="STN"/>
    <property type="match status" value="1"/>
</dbReference>
<organism evidence="15 16">
    <name type="scientific">Bacteroides pyogenes</name>
    <dbReference type="NCBI Taxonomy" id="310300"/>
    <lineage>
        <taxon>Bacteria</taxon>
        <taxon>Pseudomonadati</taxon>
        <taxon>Bacteroidota</taxon>
        <taxon>Bacteroidia</taxon>
        <taxon>Bacteroidales</taxon>
        <taxon>Bacteroidaceae</taxon>
        <taxon>Bacteroides</taxon>
    </lineage>
</organism>
<dbReference type="InterPro" id="IPR036942">
    <property type="entry name" value="Beta-barrel_TonB_sf"/>
</dbReference>
<keyword evidence="4" id="KW-0410">Iron transport</keyword>
<dbReference type="Pfam" id="PF07660">
    <property type="entry name" value="STN"/>
    <property type="match status" value="1"/>
</dbReference>
<evidence type="ECO:0000313" key="16">
    <source>
        <dbReference type="Proteomes" id="UP000324383"/>
    </source>
</evidence>
<evidence type="ECO:0000256" key="6">
    <source>
        <dbReference type="ARBA" id="ARBA00022729"/>
    </source>
</evidence>
<dbReference type="GO" id="GO:0044718">
    <property type="term" value="P:siderophore transmembrane transport"/>
    <property type="evidence" value="ECO:0007669"/>
    <property type="project" value="TreeGrafter"/>
</dbReference>
<dbReference type="PANTHER" id="PTHR30069">
    <property type="entry name" value="TONB-DEPENDENT OUTER MEMBRANE RECEPTOR"/>
    <property type="match status" value="1"/>
</dbReference>
<reference evidence="15 16" key="1">
    <citation type="submission" date="2019-07" db="EMBL/GenBank/DDBJ databases">
        <title>Draft Genome Sequences of Bacteroides pyogenes Strains Isolated from the Uterus Holstein Dairy Cows with Metritis.</title>
        <authorList>
            <person name="Cunha F."/>
            <person name="Galvao K.N."/>
            <person name="Jeon S.J."/>
            <person name="Jeong K.C."/>
        </authorList>
    </citation>
    <scope>NUCLEOTIDE SEQUENCE [LARGE SCALE GENOMIC DNA]</scope>
    <source>
        <strain evidence="15 16">KG-31</strain>
    </source>
</reference>
<keyword evidence="16" id="KW-1185">Reference proteome</keyword>
<dbReference type="Gene3D" id="2.40.170.20">
    <property type="entry name" value="TonB-dependent receptor, beta-barrel domain"/>
    <property type="match status" value="1"/>
</dbReference>
<dbReference type="GO" id="GO:0015344">
    <property type="term" value="F:siderophore uptake transmembrane transporter activity"/>
    <property type="evidence" value="ECO:0007669"/>
    <property type="project" value="TreeGrafter"/>
</dbReference>
<evidence type="ECO:0000256" key="9">
    <source>
        <dbReference type="ARBA" id="ARBA00023136"/>
    </source>
</evidence>
<dbReference type="InterPro" id="IPR023997">
    <property type="entry name" value="TonB-dep_OMP_SusC/RagA_CS"/>
</dbReference>
<evidence type="ECO:0000256" key="12">
    <source>
        <dbReference type="PROSITE-ProRule" id="PRU01360"/>
    </source>
</evidence>
<dbReference type="Gene3D" id="2.60.40.1120">
    <property type="entry name" value="Carboxypeptidase-like, regulatory domain"/>
    <property type="match status" value="1"/>
</dbReference>
<dbReference type="InterPro" id="IPR012910">
    <property type="entry name" value="Plug_dom"/>
</dbReference>
<keyword evidence="2 12" id="KW-0813">Transport</keyword>
<dbReference type="SUPFAM" id="SSF49464">
    <property type="entry name" value="Carboxypeptidase regulatory domain-like"/>
    <property type="match status" value="1"/>
</dbReference>
<evidence type="ECO:0000256" key="1">
    <source>
        <dbReference type="ARBA" id="ARBA00004571"/>
    </source>
</evidence>
<dbReference type="InterPro" id="IPR037066">
    <property type="entry name" value="Plug_dom_sf"/>
</dbReference>
<keyword evidence="7" id="KW-0408">Iron</keyword>
<dbReference type="Pfam" id="PF13715">
    <property type="entry name" value="CarbopepD_reg_2"/>
    <property type="match status" value="1"/>
</dbReference>
<keyword evidence="9 12" id="KW-0472">Membrane</keyword>
<evidence type="ECO:0000256" key="10">
    <source>
        <dbReference type="ARBA" id="ARBA00023170"/>
    </source>
</evidence>
<dbReference type="InterPro" id="IPR011662">
    <property type="entry name" value="Secretin/TonB_short_N"/>
</dbReference>
<comment type="similarity">
    <text evidence="12 13">Belongs to the TonB-dependent receptor family.</text>
</comment>
<name>A0A5D3EFB1_9BACE</name>
<evidence type="ECO:0000256" key="3">
    <source>
        <dbReference type="ARBA" id="ARBA00022452"/>
    </source>
</evidence>
<evidence type="ECO:0000256" key="2">
    <source>
        <dbReference type="ARBA" id="ARBA00022448"/>
    </source>
</evidence>
<dbReference type="GO" id="GO:0009279">
    <property type="term" value="C:cell outer membrane"/>
    <property type="evidence" value="ECO:0007669"/>
    <property type="project" value="UniProtKB-SubCell"/>
</dbReference>
<gene>
    <name evidence="15" type="ORF">FNJ60_05280</name>
</gene>
<evidence type="ECO:0000259" key="14">
    <source>
        <dbReference type="SMART" id="SM00965"/>
    </source>
</evidence>
<dbReference type="InterPro" id="IPR000531">
    <property type="entry name" value="Beta-barrel_TonB"/>
</dbReference>
<evidence type="ECO:0000256" key="13">
    <source>
        <dbReference type="RuleBase" id="RU003357"/>
    </source>
</evidence>
<dbReference type="PROSITE" id="PS52016">
    <property type="entry name" value="TONB_DEPENDENT_REC_3"/>
    <property type="match status" value="1"/>
</dbReference>
<keyword evidence="10" id="KW-0675">Receptor</keyword>
<keyword evidence="11 12" id="KW-0998">Cell outer membrane</keyword>